<dbReference type="Proteomes" id="UP000265703">
    <property type="component" value="Unassembled WGS sequence"/>
</dbReference>
<reference evidence="1 2" key="1">
    <citation type="submission" date="2018-06" db="EMBL/GenBank/DDBJ databases">
        <title>Comparative genomics reveals the genomic features of Rhizophagus irregularis, R. cerebriforme, R. diaphanum and Gigaspora rosea, and their symbiotic lifestyle signature.</title>
        <authorList>
            <person name="Morin E."/>
            <person name="San Clemente H."/>
            <person name="Chen E.C.H."/>
            <person name="De La Providencia I."/>
            <person name="Hainaut M."/>
            <person name="Kuo A."/>
            <person name="Kohler A."/>
            <person name="Murat C."/>
            <person name="Tang N."/>
            <person name="Roy S."/>
            <person name="Loubradou J."/>
            <person name="Henrissat B."/>
            <person name="Grigoriev I.V."/>
            <person name="Corradi N."/>
            <person name="Roux C."/>
            <person name="Martin F.M."/>
        </authorList>
    </citation>
    <scope>NUCLEOTIDE SEQUENCE [LARGE SCALE GENOMIC DNA]</scope>
    <source>
        <strain evidence="1 2">DAOM 227022</strain>
    </source>
</reference>
<comment type="caution">
    <text evidence="1">The sequence shown here is derived from an EMBL/GenBank/DDBJ whole genome shotgun (WGS) entry which is preliminary data.</text>
</comment>
<protein>
    <submittedName>
        <fullName evidence="1">Uncharacterized protein</fullName>
    </submittedName>
</protein>
<gene>
    <name evidence="1" type="ORF">C1645_785578</name>
</gene>
<keyword evidence="2" id="KW-1185">Reference proteome</keyword>
<dbReference type="AlphaFoldDB" id="A0A397SIC9"/>
<evidence type="ECO:0000313" key="2">
    <source>
        <dbReference type="Proteomes" id="UP000265703"/>
    </source>
</evidence>
<organism evidence="1 2">
    <name type="scientific">Glomus cerebriforme</name>
    <dbReference type="NCBI Taxonomy" id="658196"/>
    <lineage>
        <taxon>Eukaryota</taxon>
        <taxon>Fungi</taxon>
        <taxon>Fungi incertae sedis</taxon>
        <taxon>Mucoromycota</taxon>
        <taxon>Glomeromycotina</taxon>
        <taxon>Glomeromycetes</taxon>
        <taxon>Glomerales</taxon>
        <taxon>Glomeraceae</taxon>
        <taxon>Glomus</taxon>
    </lineage>
</organism>
<sequence length="60" mass="7495">MRNHTNMEILLQNAKSTYTTLYNICHYLKKIQVLVTIFYLIRKWYSFSYYEFLSYQKKNK</sequence>
<proteinExistence type="predicted"/>
<accession>A0A397SIC9</accession>
<evidence type="ECO:0000313" key="1">
    <source>
        <dbReference type="EMBL" id="RIA83727.1"/>
    </source>
</evidence>
<dbReference type="EMBL" id="QKYT01000546">
    <property type="protein sequence ID" value="RIA83727.1"/>
    <property type="molecule type" value="Genomic_DNA"/>
</dbReference>
<name>A0A397SIC9_9GLOM</name>